<dbReference type="SUPFAM" id="SSF54427">
    <property type="entry name" value="NTF2-like"/>
    <property type="match status" value="1"/>
</dbReference>
<dbReference type="AlphaFoldDB" id="A0AAU9CT23"/>
<reference evidence="2 3" key="1">
    <citation type="submission" date="2021-12" db="EMBL/GenBank/DDBJ databases">
        <title>Genome sequencing of bacteria with rrn-lacking chromosome and rrn-plasmid.</title>
        <authorList>
            <person name="Anda M."/>
            <person name="Iwasaki W."/>
        </authorList>
    </citation>
    <scope>NUCLEOTIDE SEQUENCE [LARGE SCALE GENOMIC DNA]</scope>
    <source>
        <strain evidence="2 3">DSM 100852</strain>
    </source>
</reference>
<dbReference type="KEGG" id="fax:FUAX_20410"/>
<dbReference type="PROSITE" id="PS51257">
    <property type="entry name" value="PROKAR_LIPOPROTEIN"/>
    <property type="match status" value="1"/>
</dbReference>
<dbReference type="InterPro" id="IPR027843">
    <property type="entry name" value="DUF4440"/>
</dbReference>
<proteinExistence type="predicted"/>
<evidence type="ECO:0000313" key="3">
    <source>
        <dbReference type="Proteomes" id="UP001348817"/>
    </source>
</evidence>
<gene>
    <name evidence="2" type="ORF">FUAX_20410</name>
</gene>
<protein>
    <recommendedName>
        <fullName evidence="1">DUF4440 domain-containing protein</fullName>
    </recommendedName>
</protein>
<evidence type="ECO:0000259" key="1">
    <source>
        <dbReference type="Pfam" id="PF14534"/>
    </source>
</evidence>
<dbReference type="InterPro" id="IPR032710">
    <property type="entry name" value="NTF2-like_dom_sf"/>
</dbReference>
<evidence type="ECO:0000313" key="2">
    <source>
        <dbReference type="EMBL" id="BDD09609.1"/>
    </source>
</evidence>
<accession>A0AAU9CT23</accession>
<keyword evidence="3" id="KW-1185">Reference proteome</keyword>
<dbReference type="EMBL" id="AP025314">
    <property type="protein sequence ID" value="BDD09609.1"/>
    <property type="molecule type" value="Genomic_DNA"/>
</dbReference>
<sequence>MRPTLTFYLLVFVSIISLGSCDKNVNTKKADLSEMNRSIQDVMDQQAADWNRGNIKAYMNGYWNSDSLMFIGGSGLTYGWQNTLDNYLRAYPDREAMGKLKFSELQFRPIDNENCFVVGKWYLTKNSKDRWGYFSLFWKRMPNGWKIIADHTGEES</sequence>
<dbReference type="RefSeq" id="WP_338391205.1">
    <property type="nucleotide sequence ID" value="NZ_AP025314.1"/>
</dbReference>
<feature type="domain" description="DUF4440" evidence="1">
    <location>
        <begin position="41"/>
        <end position="147"/>
    </location>
</feature>
<dbReference type="Pfam" id="PF14534">
    <property type="entry name" value="DUF4440"/>
    <property type="match status" value="1"/>
</dbReference>
<dbReference type="Proteomes" id="UP001348817">
    <property type="component" value="Chromosome"/>
</dbReference>
<dbReference type="Gene3D" id="3.10.450.50">
    <property type="match status" value="1"/>
</dbReference>
<name>A0AAU9CT23_9BACT</name>
<organism evidence="2 3">
    <name type="scientific">Fulvitalea axinellae</name>
    <dbReference type="NCBI Taxonomy" id="1182444"/>
    <lineage>
        <taxon>Bacteria</taxon>
        <taxon>Pseudomonadati</taxon>
        <taxon>Bacteroidota</taxon>
        <taxon>Cytophagia</taxon>
        <taxon>Cytophagales</taxon>
        <taxon>Persicobacteraceae</taxon>
        <taxon>Fulvitalea</taxon>
    </lineage>
</organism>